<dbReference type="InterPro" id="IPR051686">
    <property type="entry name" value="Lipoprotein_DolP"/>
</dbReference>
<evidence type="ECO:0000313" key="5">
    <source>
        <dbReference type="Proteomes" id="UP001056132"/>
    </source>
</evidence>
<dbReference type="PANTHER" id="PTHR34606">
    <property type="entry name" value="BON DOMAIN-CONTAINING PROTEIN"/>
    <property type="match status" value="1"/>
</dbReference>
<reference evidence="2 4" key="1">
    <citation type="submission" date="2019-05" db="EMBL/GenBank/DDBJ databases">
        <title>Whole genome sequence analysis of Cupriavidus campinensis S14E4C strain.</title>
        <authorList>
            <person name="Abbaszade G."/>
            <person name="Szabo A."/>
            <person name="Toumi M."/>
            <person name="Toth E."/>
        </authorList>
    </citation>
    <scope>NUCLEOTIDE SEQUENCE [LARGE SCALE GENOMIC DNA]</scope>
    <source>
        <strain evidence="2 4">S14E4C</strain>
    </source>
</reference>
<dbReference type="KEGG" id="ccam:M5D45_25475"/>
<dbReference type="RefSeq" id="WP_144196587.1">
    <property type="nucleotide sequence ID" value="NZ_CP097331.1"/>
</dbReference>
<dbReference type="AlphaFoldDB" id="A0AAE9I9B5"/>
<organism evidence="3 5">
    <name type="scientific">Cupriavidus campinensis</name>
    <dbReference type="NCBI Taxonomy" id="151783"/>
    <lineage>
        <taxon>Bacteria</taxon>
        <taxon>Pseudomonadati</taxon>
        <taxon>Pseudomonadota</taxon>
        <taxon>Betaproteobacteria</taxon>
        <taxon>Burkholderiales</taxon>
        <taxon>Burkholderiaceae</taxon>
        <taxon>Cupriavidus</taxon>
    </lineage>
</organism>
<dbReference type="Gene3D" id="3.30.1340.30">
    <property type="match status" value="3"/>
</dbReference>
<feature type="domain" description="BON" evidence="1">
    <location>
        <begin position="176"/>
        <end position="244"/>
    </location>
</feature>
<reference evidence="3" key="2">
    <citation type="journal article" date="2022" name="Microbiol. Resour. Announc.">
        <title>Genome Sequence of Cupriavidus campinensis Strain G5, a Member of a Bacterial Consortium Capable of Polyethylene Degradation.</title>
        <authorList>
            <person name="Schneider B."/>
            <person name="Pfeiffer F."/>
            <person name="Dyall-Smith M."/>
            <person name="Kunte H.J."/>
        </authorList>
    </citation>
    <scope>NUCLEOTIDE SEQUENCE</scope>
    <source>
        <strain evidence="3">G5</strain>
    </source>
</reference>
<name>A0AAE9I9B5_9BURK</name>
<protein>
    <submittedName>
        <fullName evidence="3">BON domain-containing protein</fullName>
    </submittedName>
</protein>
<gene>
    <name evidence="2" type="ORF">FGG12_05300</name>
    <name evidence="3" type="ORF">M5D45_25475</name>
</gene>
<reference evidence="3" key="3">
    <citation type="submission" date="2022-05" db="EMBL/GenBank/DDBJ databases">
        <authorList>
            <person name="Kunte H.-J."/>
        </authorList>
    </citation>
    <scope>NUCLEOTIDE SEQUENCE</scope>
    <source>
        <strain evidence="3">G5</strain>
    </source>
</reference>
<evidence type="ECO:0000313" key="2">
    <source>
        <dbReference type="EMBL" id="TSP13894.1"/>
    </source>
</evidence>
<dbReference type="EMBL" id="VCIZ01000002">
    <property type="protein sequence ID" value="TSP13894.1"/>
    <property type="molecule type" value="Genomic_DNA"/>
</dbReference>
<dbReference type="EMBL" id="CP097331">
    <property type="protein sequence ID" value="URF06456.1"/>
    <property type="molecule type" value="Genomic_DNA"/>
</dbReference>
<evidence type="ECO:0000259" key="1">
    <source>
        <dbReference type="PROSITE" id="PS50914"/>
    </source>
</evidence>
<dbReference type="Proteomes" id="UP000318943">
    <property type="component" value="Unassembled WGS sequence"/>
</dbReference>
<feature type="domain" description="BON" evidence="1">
    <location>
        <begin position="100"/>
        <end position="171"/>
    </location>
</feature>
<evidence type="ECO:0000313" key="4">
    <source>
        <dbReference type="Proteomes" id="UP000318943"/>
    </source>
</evidence>
<keyword evidence="4" id="KW-1185">Reference proteome</keyword>
<dbReference type="PANTHER" id="PTHR34606:SF15">
    <property type="entry name" value="BON DOMAIN-CONTAINING PROTEIN"/>
    <property type="match status" value="1"/>
</dbReference>
<dbReference type="PROSITE" id="PS50914">
    <property type="entry name" value="BON"/>
    <property type="match status" value="3"/>
</dbReference>
<evidence type="ECO:0000313" key="3">
    <source>
        <dbReference type="EMBL" id="URF06456.1"/>
    </source>
</evidence>
<accession>A0AAE9I9B5</accession>
<dbReference type="InterPro" id="IPR007055">
    <property type="entry name" value="BON_dom"/>
</dbReference>
<dbReference type="Pfam" id="PF04972">
    <property type="entry name" value="BON"/>
    <property type="match status" value="3"/>
</dbReference>
<proteinExistence type="predicted"/>
<dbReference type="Proteomes" id="UP001056132">
    <property type="component" value="Chromosome 2"/>
</dbReference>
<feature type="domain" description="BON" evidence="1">
    <location>
        <begin position="4"/>
        <end position="75"/>
    </location>
</feature>
<sequence>MQQSSEAVLTQARAALAHVPYQGHHLHPTIHLRLSDGALILEGEVADIVDKTRAAAHLRRVDGVTMVIDHLRIADGGAPVGDGELRDAVCQRLLTAIDFRNCKICAKVKGQDEARREAVGERSGWIEVAAANGVVTLTGNVISLSHMRLAGVLAWWSRGCRCVVNELVVAPAEADSDEEITEALQLVLETDPFVDAGRIAVRTAQRVVTLDGYATSEGARKQVERDAWYVYGVEDVVNRISLSS</sequence>